<gene>
    <name evidence="15" type="ORF">ACFSQ0_04825</name>
</gene>
<dbReference type="PROSITE" id="PS52016">
    <property type="entry name" value="TONB_DEPENDENT_REC_3"/>
    <property type="match status" value="1"/>
</dbReference>
<dbReference type="PANTHER" id="PTHR30069">
    <property type="entry name" value="TONB-DEPENDENT OUTER MEMBRANE RECEPTOR"/>
    <property type="match status" value="1"/>
</dbReference>
<keyword evidence="7 10" id="KW-0472">Membrane</keyword>
<evidence type="ECO:0000259" key="14">
    <source>
        <dbReference type="Pfam" id="PF07715"/>
    </source>
</evidence>
<dbReference type="RefSeq" id="WP_379044925.1">
    <property type="nucleotide sequence ID" value="NZ_JBHULZ010000023.1"/>
</dbReference>
<sequence length="789" mass="89763">MKVLLPLLLLFFHFNSFAQNNQKNYQISGKIIATSTQEPILGVNIRPENTSKGDVTDFDGKFSFSLPEGNYKLEISCLGFETKYLDINLNQSINLNIELKENTQELGEIVITQDVRQSKLEQAQMSVNSLQAKDLESIPVVLGEKDFLKSLILLPGVSNTGEGAGGFNVRGGAADQNLVLLDGATLYNDSHLFGFFSVLQPDAIQSLTLYKGGIPSKFGNRVSSILNIEQKEGNFKTLQTEGSLGLVSSKILINGPIKKDKTSFLIGGRSSYAHLFLKLADNPNSAYFYDINAQLTHIFNTRHQLSISSYFGRDVFNINNSFKNIFGNSVISLNLLSTWSDAFKGNLRTYFSDYVYDLNLDVIGFNYKNGITEFGLGYDLTHRLNENISLEYGLQSNYYRFNPGFLEASRPDAGFNTTDLVNKYAWQNAIYLSSKQKIGKKLTLEYGARLNTFHRLGQDQVALYANSNPLLFNEDFGIYEEAPIEAYQKQKRNEIVKSFFHLEPRFSANYRLSESESIKASYQRINQHLHLISNNDAPTPLDIWAPSGRYLKPQKSDQWAVGYVKLWDNYSLETELFYKQVKNRVDYIDGANLIINDQIERVILPGEARSYGWELLFKKTKGKWQGWVAYTLSKSEQRTPGRTPTETGVNNGKWYNTGWDKTHDLSLVANYNHNERWKFNASFVYQTGRPTTYPTGKYEYLGLLVPNYDTRNANRLPDFHHLDFSATLTPKKNRDRAFKSSWVFSIYNIYGRKNAANISFRENEDSGRNEAVQLSIFGIVPAIAYQFKF</sequence>
<dbReference type="Gene3D" id="2.170.130.10">
    <property type="entry name" value="TonB-dependent receptor, plug domain"/>
    <property type="match status" value="1"/>
</dbReference>
<keyword evidence="9 10" id="KW-0998">Cell outer membrane</keyword>
<dbReference type="Gene3D" id="2.40.170.20">
    <property type="entry name" value="TonB-dependent receptor, beta-barrel domain"/>
    <property type="match status" value="1"/>
</dbReference>
<dbReference type="PANTHER" id="PTHR30069:SF29">
    <property type="entry name" value="HEMOGLOBIN AND HEMOGLOBIN-HAPTOGLOBIN-BINDING PROTEIN 1-RELATED"/>
    <property type="match status" value="1"/>
</dbReference>
<organism evidence="15 16">
    <name type="scientific">Mesonia sediminis</name>
    <dbReference type="NCBI Taxonomy" id="1703946"/>
    <lineage>
        <taxon>Bacteria</taxon>
        <taxon>Pseudomonadati</taxon>
        <taxon>Bacteroidota</taxon>
        <taxon>Flavobacteriia</taxon>
        <taxon>Flavobacteriales</taxon>
        <taxon>Flavobacteriaceae</taxon>
        <taxon>Mesonia</taxon>
    </lineage>
</organism>
<evidence type="ECO:0000256" key="4">
    <source>
        <dbReference type="ARBA" id="ARBA00022692"/>
    </source>
</evidence>
<dbReference type="InterPro" id="IPR036942">
    <property type="entry name" value="Beta-barrel_TonB_sf"/>
</dbReference>
<evidence type="ECO:0000256" key="3">
    <source>
        <dbReference type="ARBA" id="ARBA00022452"/>
    </source>
</evidence>
<keyword evidence="6 11" id="KW-0798">TonB box</keyword>
<dbReference type="SUPFAM" id="SSF49464">
    <property type="entry name" value="Carboxypeptidase regulatory domain-like"/>
    <property type="match status" value="1"/>
</dbReference>
<reference evidence="16" key="1">
    <citation type="journal article" date="2019" name="Int. J. Syst. Evol. Microbiol.">
        <title>The Global Catalogue of Microorganisms (GCM) 10K type strain sequencing project: providing services to taxonomists for standard genome sequencing and annotation.</title>
        <authorList>
            <consortium name="The Broad Institute Genomics Platform"/>
            <consortium name="The Broad Institute Genome Sequencing Center for Infectious Disease"/>
            <person name="Wu L."/>
            <person name="Ma J."/>
        </authorList>
    </citation>
    <scope>NUCLEOTIDE SEQUENCE [LARGE SCALE GENOMIC DNA]</scope>
    <source>
        <strain evidence="16">KCTC 42255</strain>
    </source>
</reference>
<name>A0ABW5SDR1_9FLAO</name>
<dbReference type="InterPro" id="IPR037066">
    <property type="entry name" value="Plug_dom_sf"/>
</dbReference>
<evidence type="ECO:0000256" key="8">
    <source>
        <dbReference type="ARBA" id="ARBA00023170"/>
    </source>
</evidence>
<dbReference type="InterPro" id="IPR008969">
    <property type="entry name" value="CarboxyPept-like_regulatory"/>
</dbReference>
<proteinExistence type="inferred from homology"/>
<keyword evidence="16" id="KW-1185">Reference proteome</keyword>
<dbReference type="SUPFAM" id="SSF56935">
    <property type="entry name" value="Porins"/>
    <property type="match status" value="1"/>
</dbReference>
<dbReference type="InterPro" id="IPR039426">
    <property type="entry name" value="TonB-dep_rcpt-like"/>
</dbReference>
<evidence type="ECO:0000256" key="1">
    <source>
        <dbReference type="ARBA" id="ARBA00004571"/>
    </source>
</evidence>
<evidence type="ECO:0000256" key="9">
    <source>
        <dbReference type="ARBA" id="ARBA00023237"/>
    </source>
</evidence>
<keyword evidence="3 10" id="KW-1134">Transmembrane beta strand</keyword>
<keyword evidence="8 15" id="KW-0675">Receptor</keyword>
<evidence type="ECO:0000256" key="7">
    <source>
        <dbReference type="ARBA" id="ARBA00023136"/>
    </source>
</evidence>
<feature type="signal peptide" evidence="12">
    <location>
        <begin position="1"/>
        <end position="18"/>
    </location>
</feature>
<dbReference type="InterPro" id="IPR000531">
    <property type="entry name" value="Beta-barrel_TonB"/>
</dbReference>
<dbReference type="Pfam" id="PF07715">
    <property type="entry name" value="Plug"/>
    <property type="match status" value="1"/>
</dbReference>
<keyword evidence="4 10" id="KW-0812">Transmembrane</keyword>
<protein>
    <submittedName>
        <fullName evidence="15">TonB-dependent receptor domain-containing protein</fullName>
    </submittedName>
</protein>
<evidence type="ECO:0000256" key="11">
    <source>
        <dbReference type="RuleBase" id="RU003357"/>
    </source>
</evidence>
<evidence type="ECO:0000259" key="13">
    <source>
        <dbReference type="Pfam" id="PF00593"/>
    </source>
</evidence>
<evidence type="ECO:0000256" key="12">
    <source>
        <dbReference type="SAM" id="SignalP"/>
    </source>
</evidence>
<evidence type="ECO:0000256" key="6">
    <source>
        <dbReference type="ARBA" id="ARBA00023077"/>
    </source>
</evidence>
<dbReference type="Gene3D" id="2.60.40.1120">
    <property type="entry name" value="Carboxypeptidase-like, regulatory domain"/>
    <property type="match status" value="1"/>
</dbReference>
<dbReference type="Pfam" id="PF00593">
    <property type="entry name" value="TonB_dep_Rec_b-barrel"/>
    <property type="match status" value="1"/>
</dbReference>
<comment type="subcellular location">
    <subcellularLocation>
        <location evidence="1 10">Cell outer membrane</location>
        <topology evidence="1 10">Multi-pass membrane protein</topology>
    </subcellularLocation>
</comment>
<evidence type="ECO:0000313" key="15">
    <source>
        <dbReference type="EMBL" id="MFD2697307.1"/>
    </source>
</evidence>
<dbReference type="Pfam" id="PF13715">
    <property type="entry name" value="CarbopepD_reg_2"/>
    <property type="match status" value="1"/>
</dbReference>
<comment type="caution">
    <text evidence="15">The sequence shown here is derived from an EMBL/GenBank/DDBJ whole genome shotgun (WGS) entry which is preliminary data.</text>
</comment>
<dbReference type="Proteomes" id="UP001597357">
    <property type="component" value="Unassembled WGS sequence"/>
</dbReference>
<evidence type="ECO:0000256" key="10">
    <source>
        <dbReference type="PROSITE-ProRule" id="PRU01360"/>
    </source>
</evidence>
<keyword evidence="2 10" id="KW-0813">Transport</keyword>
<evidence type="ECO:0000256" key="2">
    <source>
        <dbReference type="ARBA" id="ARBA00022448"/>
    </source>
</evidence>
<feature type="domain" description="TonB-dependent receptor plug" evidence="14">
    <location>
        <begin position="121"/>
        <end position="221"/>
    </location>
</feature>
<evidence type="ECO:0000256" key="5">
    <source>
        <dbReference type="ARBA" id="ARBA00022729"/>
    </source>
</evidence>
<keyword evidence="5 12" id="KW-0732">Signal</keyword>
<dbReference type="InterPro" id="IPR012910">
    <property type="entry name" value="Plug_dom"/>
</dbReference>
<dbReference type="EMBL" id="JBHULZ010000023">
    <property type="protein sequence ID" value="MFD2697307.1"/>
    <property type="molecule type" value="Genomic_DNA"/>
</dbReference>
<comment type="similarity">
    <text evidence="10 11">Belongs to the TonB-dependent receptor family.</text>
</comment>
<evidence type="ECO:0000313" key="16">
    <source>
        <dbReference type="Proteomes" id="UP001597357"/>
    </source>
</evidence>
<feature type="chain" id="PRO_5045380029" evidence="12">
    <location>
        <begin position="19"/>
        <end position="789"/>
    </location>
</feature>
<accession>A0ABW5SDR1</accession>
<feature type="domain" description="TonB-dependent receptor-like beta-barrel" evidence="13">
    <location>
        <begin position="288"/>
        <end position="748"/>
    </location>
</feature>